<dbReference type="Gene3D" id="3.90.1170.50">
    <property type="entry name" value="Aldehyde oxidase/xanthine dehydrogenase, a/b hammerhead"/>
    <property type="match status" value="1"/>
</dbReference>
<organism evidence="4 5">
    <name type="scientific">Herbaspirillum frisingense GSF30</name>
    <dbReference type="NCBI Taxonomy" id="864073"/>
    <lineage>
        <taxon>Bacteria</taxon>
        <taxon>Pseudomonadati</taxon>
        <taxon>Pseudomonadota</taxon>
        <taxon>Betaproteobacteria</taxon>
        <taxon>Burkholderiales</taxon>
        <taxon>Oxalobacteraceae</taxon>
        <taxon>Herbaspirillum</taxon>
    </lineage>
</organism>
<keyword evidence="2" id="KW-0560">Oxidoreductase</keyword>
<dbReference type="SUPFAM" id="SSF54665">
    <property type="entry name" value="CO dehydrogenase molybdoprotein N-domain-like"/>
    <property type="match status" value="1"/>
</dbReference>
<dbReference type="EMBL" id="AEEC02000003">
    <property type="protein sequence ID" value="EOA06296.1"/>
    <property type="molecule type" value="Genomic_DNA"/>
</dbReference>
<dbReference type="GO" id="GO:0005506">
    <property type="term" value="F:iron ion binding"/>
    <property type="evidence" value="ECO:0007669"/>
    <property type="project" value="InterPro"/>
</dbReference>
<keyword evidence="1" id="KW-0500">Molybdenum</keyword>
<dbReference type="SUPFAM" id="SSF56003">
    <property type="entry name" value="Molybdenum cofactor-binding domain"/>
    <property type="match status" value="1"/>
</dbReference>
<proteinExistence type="predicted"/>
<sequence>MSAAAQTAAAGLIGRSVARADAERFVAGRGRYLDDLVLADMQHVVFYRSPFARARLHAINVDAAAAMPGVSAVVTGADLATVCAGWTTRFAMWPEHVSAPQNPLAIDEVFWQGEAVAAVVAATRAQAEDALELIEIDWEEGEPVVDPTTALEPGCPPCHPAIEHNLALERKIGKGDVAAAFAGAAQVVRRRFSFGRQTGVPLEPRGILASFDRRTGELDIQQSHQAPFQMQEIYASLLGLPLERVRVASPDVGGAFGIKLHAYADEIAVVAIAMLLGRPVKFQADRLESFVSDVHARDASVEAQLAVDAEGHLLGLDVDLLFCFGAVSAYPRSSIGEALQALDLCGSAYRIDAFRGRVRGAFVNKVPTGAYRAVGQPIACAVIEQLIDDAAAAIGMDPVTMRRRNHLPARPAEAPMLPAAGGIPLGPLSLDACMDQLLENMDYRQLRATQEALRQRGVYRGIGLCTFVELTGVGAGLYGPNQVRVAGKEGVRLSLLPSGHIQCRTSATDQGQGTRTGLTQIVAQAMGSPLETVAVAAGDTSRDPLGGGAWASRGISLAGEAALLAAAQLRANILSIAAALGEQSQDGLDIVDGMIIGRDGEALMSLAEVALKAHYDSTAIKLDVIPELTMERSYAPTGKPYFAANGVQAAQVEVDIETGMIRVLDVWVVEDCGRIVNPLLTDEQIRGGVVQGIGAALFEQCIYSENGQMSNASLADYLIPMASEMPQIHVGHVTTPERETSLGAKGVGEAGTVGAIGAIWCAVNDALRPLGQGVWQQPFTPAHVLDVLHHPEMRQGEARLPPF</sequence>
<dbReference type="Pfam" id="PF02738">
    <property type="entry name" value="MoCoBD_1"/>
    <property type="match status" value="1"/>
</dbReference>
<feature type="domain" description="Aldehyde oxidase/xanthine dehydrogenase a/b hammerhead" evidence="3">
    <location>
        <begin position="27"/>
        <end position="142"/>
    </location>
</feature>
<dbReference type="AlphaFoldDB" id="A0AAI9IHH3"/>
<dbReference type="SMART" id="SM01008">
    <property type="entry name" value="Ald_Xan_dh_C"/>
    <property type="match status" value="1"/>
</dbReference>
<protein>
    <submittedName>
        <fullName evidence="4">Xanthine dehydrogenase, molybdenum binding subunit apoprotein</fullName>
    </submittedName>
</protein>
<dbReference type="PANTHER" id="PTHR11908:SF132">
    <property type="entry name" value="ALDEHYDE OXIDASE 1-RELATED"/>
    <property type="match status" value="1"/>
</dbReference>
<name>A0AAI9IHH3_9BURK</name>
<accession>A0AAI9IHH3</accession>
<dbReference type="RefSeq" id="WP_006461856.1">
    <property type="nucleotide sequence ID" value="NZ_AEEC02000003.1"/>
</dbReference>
<dbReference type="Gene3D" id="3.30.365.10">
    <property type="entry name" value="Aldehyde oxidase/xanthine dehydrogenase, molybdopterin binding domain"/>
    <property type="match status" value="4"/>
</dbReference>
<dbReference type="InterPro" id="IPR046867">
    <property type="entry name" value="AldOxase/xan_DH_MoCoBD2"/>
</dbReference>
<dbReference type="InterPro" id="IPR037165">
    <property type="entry name" value="AldOxase/xan_DH_Mopterin-bd_sf"/>
</dbReference>
<dbReference type="InterPro" id="IPR016208">
    <property type="entry name" value="Ald_Oxase/xanthine_DH-like"/>
</dbReference>
<dbReference type="Pfam" id="PF01315">
    <property type="entry name" value="Ald_Xan_dh_C"/>
    <property type="match status" value="1"/>
</dbReference>
<dbReference type="Pfam" id="PF20256">
    <property type="entry name" value="MoCoBD_2"/>
    <property type="match status" value="1"/>
</dbReference>
<dbReference type="PANTHER" id="PTHR11908">
    <property type="entry name" value="XANTHINE DEHYDROGENASE"/>
    <property type="match status" value="1"/>
</dbReference>
<evidence type="ECO:0000256" key="1">
    <source>
        <dbReference type="ARBA" id="ARBA00022505"/>
    </source>
</evidence>
<evidence type="ECO:0000313" key="4">
    <source>
        <dbReference type="EMBL" id="EOA06296.1"/>
    </source>
</evidence>
<dbReference type="GO" id="GO:0016491">
    <property type="term" value="F:oxidoreductase activity"/>
    <property type="evidence" value="ECO:0007669"/>
    <property type="project" value="UniProtKB-KW"/>
</dbReference>
<evidence type="ECO:0000259" key="3">
    <source>
        <dbReference type="SMART" id="SM01008"/>
    </source>
</evidence>
<dbReference type="InterPro" id="IPR036856">
    <property type="entry name" value="Ald_Oxase/Xan_DH_a/b_sf"/>
</dbReference>
<dbReference type="InterPro" id="IPR000674">
    <property type="entry name" value="Ald_Oxase/Xan_DH_a/b"/>
</dbReference>
<reference evidence="4 5" key="1">
    <citation type="journal article" date="2013" name="Front. Microbiol.">
        <title>The genome of the endophytic bacterium H. frisingense GSF30(T) identifies diverse strategies in the Herbaspirillum genus to interact with plants.</title>
        <authorList>
            <person name="Straub D."/>
            <person name="Rothballer M."/>
            <person name="Hartmann A."/>
            <person name="Ludewig U."/>
        </authorList>
    </citation>
    <scope>NUCLEOTIDE SEQUENCE [LARGE SCALE GENOMIC DNA]</scope>
    <source>
        <strain evidence="4 5">GSF30</strain>
    </source>
</reference>
<comment type="caution">
    <text evidence="4">The sequence shown here is derived from an EMBL/GenBank/DDBJ whole genome shotgun (WGS) entry which is preliminary data.</text>
</comment>
<evidence type="ECO:0000313" key="5">
    <source>
        <dbReference type="Proteomes" id="UP000006772"/>
    </source>
</evidence>
<gene>
    <name evidence="4" type="ORF">HFRIS_003543</name>
</gene>
<evidence type="ECO:0000256" key="2">
    <source>
        <dbReference type="ARBA" id="ARBA00023002"/>
    </source>
</evidence>
<dbReference type="Proteomes" id="UP000006772">
    <property type="component" value="Unassembled WGS sequence"/>
</dbReference>
<dbReference type="InterPro" id="IPR008274">
    <property type="entry name" value="AldOxase/xan_DH_MoCoBD1"/>
</dbReference>